<feature type="compositionally biased region" description="Pro residues" evidence="1">
    <location>
        <begin position="337"/>
        <end position="362"/>
    </location>
</feature>
<feature type="compositionally biased region" description="Pro residues" evidence="1">
    <location>
        <begin position="262"/>
        <end position="281"/>
    </location>
</feature>
<accession>A0A6M8PDA5</accession>
<sequence>MSIIGATRLQNDKSDTYSAGPCYAGGCSSFTPRGTCGKDWDLGDQRCASGFCTSQPLCARIKKTQVCGLRYSSKGKDPLVSAEWDSRGAPYVRCTYDADLIDTQAQVDQFVSMFGESPGLAERYCMRGVKNTAGELVSRVSSDADPAGGWCRKWYSAHRGPDQDAALGSFCIKNPGAADCKCINRASDPVYQKVKTLHAYPDQCWYVPCAADVGELKMGTQRDTPTNCPTQVCQIVFNMLDDGRVTMDDVKNTINCDFSKYVPPPPPPKPTPPTPPTPLTPLTPSTPSTPLTPLTPSTPPTPPTPSTPLTPPTPPIPPTPATPMSVSNPLPTLPSLLSPPPPPPLLPLPSPPPLPPLPPLPGLCPTGR</sequence>
<evidence type="ECO:0000313" key="3">
    <source>
        <dbReference type="Proteomes" id="UP000500919"/>
    </source>
</evidence>
<proteinExistence type="predicted"/>
<feature type="compositionally biased region" description="Pro residues" evidence="1">
    <location>
        <begin position="296"/>
        <end position="321"/>
    </location>
</feature>
<dbReference type="InterPro" id="IPR004251">
    <property type="entry name" value="Pox_virus_G9/A16"/>
</dbReference>
<reference evidence="2 3" key="1">
    <citation type="submission" date="2020-05" db="EMBL/GenBank/DDBJ databases">
        <title>Phylogenomic Characterization of Ranaviruses Detected in Fish and Amphibians in Thailand.</title>
        <authorList>
            <person name="Sriwanayos P."/>
            <person name="Subramaniam K."/>
            <person name="Stilwell N.K."/>
            <person name="Imnoi K."/>
            <person name="Kanchanakhan S."/>
            <person name="Polchana J."/>
            <person name="Waltzek T.B."/>
        </authorList>
    </citation>
    <scope>NUCLEOTIDE SEQUENCE [LARGE SCALE GENOMIC DNA]</scope>
    <source>
        <strain evidence="2">AV9803</strain>
    </source>
</reference>
<organismHost>
    <name type="scientific">Hoplobatrachus tigerinus</name>
    <name type="common">Indian bullfrog</name>
    <name type="synonym">Rana tigerina</name>
    <dbReference type="NCBI Taxonomy" id="103373"/>
</organismHost>
<evidence type="ECO:0000256" key="1">
    <source>
        <dbReference type="SAM" id="MobiDB-lite"/>
    </source>
</evidence>
<dbReference type="Proteomes" id="UP000500919">
    <property type="component" value="Segment"/>
</dbReference>
<dbReference type="EMBL" id="MT512504">
    <property type="protein sequence ID" value="QKG82877.1"/>
    <property type="molecule type" value="Genomic_DNA"/>
</dbReference>
<feature type="compositionally biased region" description="Low complexity" evidence="1">
    <location>
        <begin position="282"/>
        <end position="295"/>
    </location>
</feature>
<gene>
    <name evidence="2" type="primary">TFV 2</name>
</gene>
<organism evidence="2 3">
    <name type="scientific">Rana tigrina ranavirus</name>
    <dbReference type="NCBI Taxonomy" id="160691"/>
    <lineage>
        <taxon>Viruses</taxon>
        <taxon>Varidnaviria</taxon>
        <taxon>Bamfordvirae</taxon>
        <taxon>Nucleocytoviricota</taxon>
        <taxon>Megaviricetes</taxon>
        <taxon>Pimascovirales</taxon>
        <taxon>Pimascovirales incertae sedis</taxon>
        <taxon>Iridoviridae</taxon>
        <taxon>Alphairidovirinae</taxon>
        <taxon>Ranavirus</taxon>
        <taxon>Ranavirus rana1</taxon>
        <taxon>Frog virus 3</taxon>
    </lineage>
</organism>
<name>A0A6M8PDA5_RTRV</name>
<feature type="region of interest" description="Disordered" evidence="1">
    <location>
        <begin position="258"/>
        <end position="368"/>
    </location>
</feature>
<protein>
    <submittedName>
        <fullName evidence="2">Putative myristylated membrane protein</fullName>
    </submittedName>
</protein>
<evidence type="ECO:0000313" key="2">
    <source>
        <dbReference type="EMBL" id="QKG82877.1"/>
    </source>
</evidence>
<dbReference type="Pfam" id="PF03003">
    <property type="entry name" value="Pox_G9-A16"/>
    <property type="match status" value="1"/>
</dbReference>